<evidence type="ECO:0000313" key="1">
    <source>
        <dbReference type="EMBL" id="KAJ3541035.1"/>
    </source>
</evidence>
<dbReference type="Proteomes" id="UP001148629">
    <property type="component" value="Unassembled WGS sequence"/>
</dbReference>
<protein>
    <submittedName>
        <fullName evidence="1">Uncharacterized protein</fullName>
    </submittedName>
</protein>
<comment type="caution">
    <text evidence="1">The sequence shown here is derived from an EMBL/GenBank/DDBJ whole genome shotgun (WGS) entry which is preliminary data.</text>
</comment>
<dbReference type="EMBL" id="JANRMS010000374">
    <property type="protein sequence ID" value="KAJ3541035.1"/>
    <property type="molecule type" value="Genomic_DNA"/>
</dbReference>
<organism evidence="1 2">
    <name type="scientific">Fusarium decemcellulare</name>
    <dbReference type="NCBI Taxonomy" id="57161"/>
    <lineage>
        <taxon>Eukaryota</taxon>
        <taxon>Fungi</taxon>
        <taxon>Dikarya</taxon>
        <taxon>Ascomycota</taxon>
        <taxon>Pezizomycotina</taxon>
        <taxon>Sordariomycetes</taxon>
        <taxon>Hypocreomycetidae</taxon>
        <taxon>Hypocreales</taxon>
        <taxon>Nectriaceae</taxon>
        <taxon>Fusarium</taxon>
        <taxon>Fusarium decemcellulare species complex</taxon>
    </lineage>
</organism>
<sequence>MSPPRHTGAWNLRGTGPDDGSSALHWDEAVPLPKVSDNDVLVKFHAWSINYPELSIANGTYPWLSEDVPAIPGSDAAGEVIGVGDKVRDFTVGDRVFPIYYPHFESGMAPNEENSGDVLGLATPGVLCEYAVLNERKLAIARQNLSYGETAGLVCSGLTAWNALYGLNPIKPGSWVLVQGTGGVSMFAVKFALAAGASVIATTSSDHKAKLLKDLGVQHVLNYRKDPDWGKTARDLTPRGLGVDHVIEVGGQATIKQSFKCVARGGSIDVIGFLSGQENDADAPSWIQPLIRACIVRGIEVGSREQLKEMVKAIEAQDIKPVLDDVTFTLRELPEVYKRIWAGRHTGKVVISGIDKTASEQDKENHFP</sequence>
<evidence type="ECO:0000313" key="2">
    <source>
        <dbReference type="Proteomes" id="UP001148629"/>
    </source>
</evidence>
<gene>
    <name evidence="1" type="ORF">NM208_g4790</name>
</gene>
<reference evidence="1" key="1">
    <citation type="submission" date="2022-08" db="EMBL/GenBank/DDBJ databases">
        <title>Genome Sequence of Fusarium decemcellulare.</title>
        <authorList>
            <person name="Buettner E."/>
        </authorList>
    </citation>
    <scope>NUCLEOTIDE SEQUENCE</scope>
    <source>
        <strain evidence="1">Babe19</strain>
    </source>
</reference>
<name>A0ACC1SJI1_9HYPO</name>
<accession>A0ACC1SJI1</accession>
<proteinExistence type="predicted"/>
<keyword evidence="2" id="KW-1185">Reference proteome</keyword>